<dbReference type="GO" id="GO:0047324">
    <property type="term" value="F:phosphoenolpyruvate-glycerone phosphotransferase activity"/>
    <property type="evidence" value="ECO:0007669"/>
    <property type="project" value="UniProtKB-EC"/>
</dbReference>
<evidence type="ECO:0000313" key="10">
    <source>
        <dbReference type="EMBL" id="KOO51299.1"/>
    </source>
</evidence>
<dbReference type="STRING" id="263475.AMD00_02045"/>
<proteinExistence type="predicted"/>
<comment type="pathway">
    <text evidence="2">Polyol metabolism; glycerol degradation.</text>
</comment>
<sequence length="202" mass="22132">MIITKELAQKWFTVFAEKVIQDKEQLSEYDRIIGDGDHGMNMARGAQQLLSSWQETPPVHLADVFKQAAMKWISGVGGASGPLYGTAFFEMAKAIGTKEELQHEELVNVIKAGFDGIRKRGKSEVGQKTMLDVWAPAIESLEEKQLTTEILETTLTKVTALKATKGRASFLGERSINEVDPGAASSKLFFEALLEAGDLNGD</sequence>
<feature type="domain" description="DhaL" evidence="9">
    <location>
        <begin position="6"/>
        <end position="195"/>
    </location>
</feature>
<comment type="caution">
    <text evidence="10">The sequence shown here is derived from an EMBL/GenBank/DDBJ whole genome shotgun (WGS) entry which is preliminary data.</text>
</comment>
<dbReference type="PANTHER" id="PTHR28629">
    <property type="entry name" value="TRIOKINASE/FMN CYCLASE"/>
    <property type="match status" value="1"/>
</dbReference>
<evidence type="ECO:0000256" key="3">
    <source>
        <dbReference type="ARBA" id="ARBA00012095"/>
    </source>
</evidence>
<keyword evidence="5 10" id="KW-0418">Kinase</keyword>
<dbReference type="Pfam" id="PF02734">
    <property type="entry name" value="Dak2"/>
    <property type="match status" value="1"/>
</dbReference>
<dbReference type="GO" id="GO:0019563">
    <property type="term" value="P:glycerol catabolic process"/>
    <property type="evidence" value="ECO:0007669"/>
    <property type="project" value="TreeGrafter"/>
</dbReference>
<dbReference type="InterPro" id="IPR050861">
    <property type="entry name" value="Dihydroxyacetone_Kinase"/>
</dbReference>
<evidence type="ECO:0000313" key="11">
    <source>
        <dbReference type="Proteomes" id="UP000036867"/>
    </source>
</evidence>
<evidence type="ECO:0000256" key="8">
    <source>
        <dbReference type="ARBA" id="ARBA00055771"/>
    </source>
</evidence>
<reference evidence="11" key="1">
    <citation type="submission" date="2015-08" db="EMBL/GenBank/DDBJ databases">
        <title>Fjat-10028 dsm 16317.</title>
        <authorList>
            <person name="Liu B."/>
            <person name="Wang J."/>
            <person name="Zhu Y."/>
            <person name="Liu G."/>
            <person name="Chen Q."/>
            <person name="Chen Z."/>
            <person name="Lan J."/>
            <person name="Che J."/>
            <person name="Ge C."/>
            <person name="Shi H."/>
            <person name="Pan Z."/>
            <person name="Liu X."/>
        </authorList>
    </citation>
    <scope>NUCLEOTIDE SEQUENCE [LARGE SCALE GENOMIC DNA]</scope>
    <source>
        <strain evidence="11">DSM 16317</strain>
    </source>
</reference>
<dbReference type="EMBL" id="LILB01000001">
    <property type="protein sequence ID" value="KOO51299.1"/>
    <property type="molecule type" value="Genomic_DNA"/>
</dbReference>
<accession>A0A0M0LJS4</accession>
<dbReference type="AlphaFoldDB" id="A0A0M0LJS4"/>
<dbReference type="InterPro" id="IPR012737">
    <property type="entry name" value="DhaK_L_YcgS"/>
</dbReference>
<keyword evidence="11" id="KW-1185">Reference proteome</keyword>
<dbReference type="InterPro" id="IPR004007">
    <property type="entry name" value="DhaL_dom"/>
</dbReference>
<dbReference type="RefSeq" id="WP_053415434.1">
    <property type="nucleotide sequence ID" value="NZ_LILB01000001.1"/>
</dbReference>
<dbReference type="FunFam" id="1.25.40.340:FF:000002">
    <property type="entry name" value="Dihydroxyacetone kinase, L subunit"/>
    <property type="match status" value="1"/>
</dbReference>
<dbReference type="GO" id="GO:0005829">
    <property type="term" value="C:cytosol"/>
    <property type="evidence" value="ECO:0007669"/>
    <property type="project" value="TreeGrafter"/>
</dbReference>
<keyword evidence="4" id="KW-0808">Transferase</keyword>
<dbReference type="EC" id="2.7.1.121" evidence="3"/>
<comment type="subunit">
    <text evidence="7">Homodimer. The dihydroxyacetone kinase complex is composed of a homodimer of DhaM, a homodimer of DhaK and the subunit DhaL.</text>
</comment>
<dbReference type="OrthoDB" id="9800291at2"/>
<dbReference type="GO" id="GO:0004371">
    <property type="term" value="F:glycerone kinase activity"/>
    <property type="evidence" value="ECO:0007669"/>
    <property type="project" value="InterPro"/>
</dbReference>
<gene>
    <name evidence="10" type="ORF">AMD00_02045</name>
</gene>
<dbReference type="GeneID" id="301134898"/>
<protein>
    <recommendedName>
        <fullName evidence="3">phosphoenolpyruvate--glycerone phosphotransferase</fullName>
        <ecNumber evidence="3">2.7.1.121</ecNumber>
    </recommendedName>
</protein>
<dbReference type="Proteomes" id="UP000036867">
    <property type="component" value="Unassembled WGS sequence"/>
</dbReference>
<evidence type="ECO:0000256" key="1">
    <source>
        <dbReference type="ARBA" id="ARBA00001113"/>
    </source>
</evidence>
<comment type="function">
    <text evidence="8">ADP-binding subunit of the dihydroxyacetone kinase, which is responsible for the phosphoenolpyruvate (PEP)-dependent phosphorylation of dihydroxyacetone. DhaL-ADP is converted to DhaL-ATP via a phosphoryl group transfer from DhaM and transmits it to dihydroxyacetone binds to DhaK.</text>
</comment>
<evidence type="ECO:0000256" key="2">
    <source>
        <dbReference type="ARBA" id="ARBA00004745"/>
    </source>
</evidence>
<evidence type="ECO:0000256" key="4">
    <source>
        <dbReference type="ARBA" id="ARBA00022679"/>
    </source>
</evidence>
<evidence type="ECO:0000256" key="7">
    <source>
        <dbReference type="ARBA" id="ARBA00046577"/>
    </source>
</evidence>
<evidence type="ECO:0000256" key="5">
    <source>
        <dbReference type="ARBA" id="ARBA00022777"/>
    </source>
</evidence>
<dbReference type="SUPFAM" id="SSF101473">
    <property type="entry name" value="DhaL-like"/>
    <property type="match status" value="1"/>
</dbReference>
<dbReference type="NCBIfam" id="TIGR02365">
    <property type="entry name" value="dha_L_ycgS"/>
    <property type="match status" value="1"/>
</dbReference>
<dbReference type="PANTHER" id="PTHR28629:SF4">
    <property type="entry name" value="TRIOKINASE_FMN CYCLASE"/>
    <property type="match status" value="1"/>
</dbReference>
<organism evidence="10 11">
    <name type="scientific">Viridibacillus arvi</name>
    <dbReference type="NCBI Taxonomy" id="263475"/>
    <lineage>
        <taxon>Bacteria</taxon>
        <taxon>Bacillati</taxon>
        <taxon>Bacillota</taxon>
        <taxon>Bacilli</taxon>
        <taxon>Bacillales</taxon>
        <taxon>Caryophanaceae</taxon>
        <taxon>Viridibacillus</taxon>
    </lineage>
</organism>
<dbReference type="SMART" id="SM01120">
    <property type="entry name" value="Dak2"/>
    <property type="match status" value="1"/>
</dbReference>
<keyword evidence="6" id="KW-0319">Glycerol metabolism</keyword>
<name>A0A0M0LJS4_9BACL</name>
<dbReference type="InterPro" id="IPR036117">
    <property type="entry name" value="DhaL_dom_sf"/>
</dbReference>
<evidence type="ECO:0000256" key="6">
    <source>
        <dbReference type="ARBA" id="ARBA00022798"/>
    </source>
</evidence>
<dbReference type="PROSITE" id="PS51480">
    <property type="entry name" value="DHAL"/>
    <property type="match status" value="1"/>
</dbReference>
<dbReference type="PATRIC" id="fig|263475.3.peg.740"/>
<comment type="catalytic activity">
    <reaction evidence="1">
        <text>dihydroxyacetone + phosphoenolpyruvate = dihydroxyacetone phosphate + pyruvate</text>
        <dbReference type="Rhea" id="RHEA:18381"/>
        <dbReference type="ChEBI" id="CHEBI:15361"/>
        <dbReference type="ChEBI" id="CHEBI:16016"/>
        <dbReference type="ChEBI" id="CHEBI:57642"/>
        <dbReference type="ChEBI" id="CHEBI:58702"/>
        <dbReference type="EC" id="2.7.1.121"/>
    </reaction>
</comment>
<evidence type="ECO:0000259" key="9">
    <source>
        <dbReference type="PROSITE" id="PS51480"/>
    </source>
</evidence>
<dbReference type="Gene3D" id="1.25.40.340">
    <property type="match status" value="1"/>
</dbReference>